<reference evidence="1 2" key="1">
    <citation type="submission" date="2019-03" db="EMBL/GenBank/DDBJ databases">
        <title>Genomic Encyclopedia of Archaeal and Bacterial Type Strains, Phase II (KMG-II): from individual species to whole genera.</title>
        <authorList>
            <person name="Goeker M."/>
        </authorList>
    </citation>
    <scope>NUCLEOTIDE SEQUENCE [LARGE SCALE GENOMIC DNA]</scope>
    <source>
        <strain evidence="1 2">ATCC 25309</strain>
    </source>
</reference>
<evidence type="ECO:0000313" key="2">
    <source>
        <dbReference type="Proteomes" id="UP000295662"/>
    </source>
</evidence>
<gene>
    <name evidence="1" type="ORF">EI77_04255</name>
</gene>
<accession>A0A4R7RJ33</accession>
<proteinExistence type="predicted"/>
<protein>
    <recommendedName>
        <fullName evidence="3">VCBS repeat protein</fullName>
    </recommendedName>
</protein>
<evidence type="ECO:0008006" key="3">
    <source>
        <dbReference type="Google" id="ProtNLM"/>
    </source>
</evidence>
<name>A0A4R7RJ33_9BACT</name>
<sequence length="143" mass="16682">MTKKSFFKWLFWGAVGVFVWNFISVRTNPFPDVVFLETTSDGNRPYYDFTPVLAKDHSVILGPTESAEDGVLRFYDFDGDGKKEAVVETTNWTPNVLELRSRSRHVMKYGWDEKNGRPVFTTIFRELKSDLDEWERENEATGR</sequence>
<dbReference type="EMBL" id="SOCA01000012">
    <property type="protein sequence ID" value="TDU64071.1"/>
    <property type="molecule type" value="Genomic_DNA"/>
</dbReference>
<organism evidence="1 2">
    <name type="scientific">Prosthecobacter fusiformis</name>
    <dbReference type="NCBI Taxonomy" id="48464"/>
    <lineage>
        <taxon>Bacteria</taxon>
        <taxon>Pseudomonadati</taxon>
        <taxon>Verrucomicrobiota</taxon>
        <taxon>Verrucomicrobiia</taxon>
        <taxon>Verrucomicrobiales</taxon>
        <taxon>Verrucomicrobiaceae</taxon>
        <taxon>Prosthecobacter</taxon>
    </lineage>
</organism>
<dbReference type="AlphaFoldDB" id="A0A4R7RJ33"/>
<comment type="caution">
    <text evidence="1">The sequence shown here is derived from an EMBL/GenBank/DDBJ whole genome shotgun (WGS) entry which is preliminary data.</text>
</comment>
<keyword evidence="2" id="KW-1185">Reference proteome</keyword>
<evidence type="ECO:0000313" key="1">
    <source>
        <dbReference type="EMBL" id="TDU64071.1"/>
    </source>
</evidence>
<dbReference type="Proteomes" id="UP000295662">
    <property type="component" value="Unassembled WGS sequence"/>
</dbReference>